<reference evidence="1" key="1">
    <citation type="submission" date="2014-05" db="EMBL/GenBank/DDBJ databases">
        <authorList>
            <person name="Chronopoulou M."/>
        </authorList>
    </citation>
    <scope>NUCLEOTIDE SEQUENCE</scope>
    <source>
        <tissue evidence="1">Whole organism</tissue>
    </source>
</reference>
<dbReference type="EMBL" id="HACA01005985">
    <property type="protein sequence ID" value="CDW23346.1"/>
    <property type="molecule type" value="Transcribed_RNA"/>
</dbReference>
<feature type="non-terminal residue" evidence="1">
    <location>
        <position position="1"/>
    </location>
</feature>
<accession>A0A0K2TCR3</accession>
<proteinExistence type="predicted"/>
<name>A0A0K2TCR3_LEPSM</name>
<dbReference type="EMBL" id="HACA01005984">
    <property type="protein sequence ID" value="CDW23345.1"/>
    <property type="molecule type" value="Transcribed_RNA"/>
</dbReference>
<evidence type="ECO:0000313" key="1">
    <source>
        <dbReference type="EMBL" id="CDW23347.1"/>
    </source>
</evidence>
<dbReference type="AlphaFoldDB" id="A0A0K2TCR3"/>
<dbReference type="EMBL" id="HACA01005986">
    <property type="protein sequence ID" value="CDW23347.1"/>
    <property type="molecule type" value="Transcribed_RNA"/>
</dbReference>
<organism evidence="1">
    <name type="scientific">Lepeophtheirus salmonis</name>
    <name type="common">Salmon louse</name>
    <name type="synonym">Caligus salmonis</name>
    <dbReference type="NCBI Taxonomy" id="72036"/>
    <lineage>
        <taxon>Eukaryota</taxon>
        <taxon>Metazoa</taxon>
        <taxon>Ecdysozoa</taxon>
        <taxon>Arthropoda</taxon>
        <taxon>Crustacea</taxon>
        <taxon>Multicrustacea</taxon>
        <taxon>Hexanauplia</taxon>
        <taxon>Copepoda</taxon>
        <taxon>Siphonostomatoida</taxon>
        <taxon>Caligidae</taxon>
        <taxon>Lepeophtheirus</taxon>
    </lineage>
</organism>
<sequence>QGLIRISLRRTVFEECNAISFLIVRYKELSLLIARSALTAKKYKVNLHQLKKWRPRTFKRI</sequence>
<protein>
    <submittedName>
        <fullName evidence="1">Uncharacterized protein</fullName>
    </submittedName>
</protein>